<evidence type="ECO:0000313" key="3">
    <source>
        <dbReference type="EMBL" id="APU45259.1"/>
    </source>
</evidence>
<evidence type="ECO:0000313" key="2">
    <source>
        <dbReference type="EMBL" id="AOR74863.1"/>
    </source>
</evidence>
<dbReference type="GeneID" id="83715138"/>
<evidence type="ECO:0000313" key="12">
    <source>
        <dbReference type="Proteomes" id="UP000653631"/>
    </source>
</evidence>
<feature type="compositionally biased region" description="Basic and acidic residues" evidence="1">
    <location>
        <begin position="135"/>
        <end position="150"/>
    </location>
</feature>
<name>A0A0F4HBY1_LIMFE</name>
<reference evidence="3 9" key="2">
    <citation type="submission" date="2016-12" db="EMBL/GenBank/DDBJ databases">
        <title>Complete Genome Sequence of Lactobacillus fermentum Strain SNUV175, a Probiotic for Treatment of Bacterial Vaginosis.</title>
        <authorList>
            <person name="Lee S."/>
            <person name="You H.J."/>
            <person name="Kwon B."/>
            <person name="Ko G."/>
        </authorList>
    </citation>
    <scope>NUCLEOTIDE SEQUENCE [LARGE SCALE GENOMIC DNA]</scope>
    <source>
        <strain evidence="3 9">SNUV175</strain>
    </source>
</reference>
<dbReference type="EMBL" id="CP019030">
    <property type="protein sequence ID" value="APU45259.1"/>
    <property type="molecule type" value="Genomic_DNA"/>
</dbReference>
<dbReference type="EMBL" id="CP017151">
    <property type="protein sequence ID" value="AOR74863.1"/>
    <property type="molecule type" value="Genomic_DNA"/>
</dbReference>
<feature type="compositionally biased region" description="Basic residues" evidence="1">
    <location>
        <begin position="123"/>
        <end position="134"/>
    </location>
</feature>
<reference evidence="6 11" key="4">
    <citation type="submission" date="2020-04" db="EMBL/GenBank/DDBJ databases">
        <title>Novel strain L. Fermentum HFD1 producer antibacterial peptides.</title>
        <authorList>
            <person name="Ozhegov G.D."/>
            <person name="Pavlova A.S."/>
            <person name="Zhuravleva D.E."/>
            <person name="Gogoleva N.V."/>
            <person name="Shagimardanova E.I."/>
            <person name="Markelova M.I."/>
            <person name="Yarullina D.R."/>
            <person name="Kayumov A.R."/>
        </authorList>
    </citation>
    <scope>NUCLEOTIDE SEQUENCE [LARGE SCALE GENOMIC DNA]</scope>
    <source>
        <strain evidence="6 11">HFD1</strain>
    </source>
</reference>
<dbReference type="Proteomes" id="UP000503169">
    <property type="component" value="Chromosome"/>
</dbReference>
<evidence type="ECO:0000313" key="6">
    <source>
        <dbReference type="EMBL" id="QIX58176.1"/>
    </source>
</evidence>
<dbReference type="AlphaFoldDB" id="A0A0F4HBY1"/>
<dbReference type="Proteomes" id="UP000094714">
    <property type="component" value="Chromosome"/>
</dbReference>
<organism evidence="5 10">
    <name type="scientific">Limosilactobacillus fermentum</name>
    <name type="common">Lactobacillus fermentum</name>
    <dbReference type="NCBI Taxonomy" id="1613"/>
    <lineage>
        <taxon>Bacteria</taxon>
        <taxon>Bacillati</taxon>
        <taxon>Bacillota</taxon>
        <taxon>Bacilli</taxon>
        <taxon>Lactobacillales</taxon>
        <taxon>Lactobacillaceae</taxon>
        <taxon>Limosilactobacillus</taxon>
    </lineage>
</organism>
<reference evidence="2 8" key="1">
    <citation type="submission" date="2016-09" db="EMBL/GenBank/DDBJ databases">
        <title>Genome Sequence of the Lactobacillus fermentum strain NCC2970 (CNCM I-5068).</title>
        <authorList>
            <person name="Barretto C."/>
            <person name="Ngom-Bru C."/>
            <person name="Genevaz A."/>
            <person name="Fournier C."/>
            <person name="Moine D."/>
            <person name="Kassam M."/>
            <person name="Iltis A."/>
            <person name="Sagory-Zalkind P."/>
            <person name="Faucherand G."/>
            <person name="Descombes P."/>
            <person name="Duboux S."/>
        </authorList>
    </citation>
    <scope>NUCLEOTIDE SEQUENCE [LARGE SCALE GENOMIC DNA]</scope>
    <source>
        <strain evidence="2 8">NCC2970</strain>
    </source>
</reference>
<evidence type="ECO:0000313" key="5">
    <source>
        <dbReference type="EMBL" id="MPQ34473.1"/>
    </source>
</evidence>
<reference evidence="4 12" key="5">
    <citation type="submission" date="2021-01" db="EMBL/GenBank/DDBJ databases">
        <title>Development of a method for detection of lactic acid bacteria that cause putrefactive shochu mash.</title>
        <authorList>
            <person name="Takashita H."/>
            <person name="Fujihara E."/>
            <person name="Takayama K."/>
            <person name="Yamamoto H."/>
            <person name="Mizutani M."/>
            <person name="Kajiwara Y."/>
        </authorList>
    </citation>
    <scope>NUCLEOTIDE SEQUENCE [LARGE SCALE GENOMIC DNA]</scope>
    <source>
        <strain evidence="4 12">01-B1</strain>
    </source>
</reference>
<dbReference type="InterPro" id="IPR009370">
    <property type="entry name" value="YutD-like"/>
</dbReference>
<dbReference type="EMBL" id="WHJL01000002">
    <property type="protein sequence ID" value="MPQ34473.1"/>
    <property type="molecule type" value="Genomic_DNA"/>
</dbReference>
<evidence type="ECO:0000313" key="7">
    <source>
        <dbReference type="EMBL" id="WFR89743.1"/>
    </source>
</evidence>
<dbReference type="PATRIC" id="fig|1613.112.peg.1479"/>
<dbReference type="EMBL" id="CP050919">
    <property type="protein sequence ID" value="QIX58176.1"/>
    <property type="molecule type" value="Genomic_DNA"/>
</dbReference>
<protein>
    <submittedName>
        <fullName evidence="5">DUF1027 domain-containing protein</fullName>
    </submittedName>
    <submittedName>
        <fullName evidence="3">Transcriptional regulator</fullName>
    </submittedName>
    <submittedName>
        <fullName evidence="7">YutD family protein</fullName>
    </submittedName>
</protein>
<dbReference type="Proteomes" id="UP000466799">
    <property type="component" value="Unassembled WGS sequence"/>
</dbReference>
<dbReference type="Pfam" id="PF06265">
    <property type="entry name" value="YutD-like"/>
    <property type="match status" value="1"/>
</dbReference>
<evidence type="ECO:0000256" key="1">
    <source>
        <dbReference type="SAM" id="MobiDB-lite"/>
    </source>
</evidence>
<gene>
    <name evidence="3" type="ORF">BUW47_01845</name>
    <name evidence="5" type="ORF">GC247_00700</name>
    <name evidence="6" type="ORF">HCY95_00590</name>
    <name evidence="2" type="ORF">LACFE_CDS1413</name>
    <name evidence="4" type="ORF">LF01B1_04840</name>
    <name evidence="7" type="ORF">P8634_03125</name>
</gene>
<dbReference type="Proteomes" id="UP000653631">
    <property type="component" value="Unassembled WGS sequence"/>
</dbReference>
<evidence type="ECO:0000313" key="10">
    <source>
        <dbReference type="Proteomes" id="UP000466799"/>
    </source>
</evidence>
<reference evidence="7" key="6">
    <citation type="submission" date="2023-04" db="EMBL/GenBank/DDBJ databases">
        <title>Genomic of Limosilactobacillus fermentum MSJK0025.</title>
        <authorList>
            <person name="Yang S."/>
        </authorList>
    </citation>
    <scope>NUCLEOTIDE SEQUENCE</scope>
    <source>
        <strain evidence="7">MSJK0025</strain>
    </source>
</reference>
<dbReference type="EMBL" id="CP121468">
    <property type="protein sequence ID" value="WFR89743.1"/>
    <property type="molecule type" value="Genomic_DNA"/>
</dbReference>
<dbReference type="EMBL" id="BOLH01000004">
    <property type="protein sequence ID" value="GIC71469.1"/>
    <property type="molecule type" value="Genomic_DNA"/>
</dbReference>
<evidence type="ECO:0000313" key="8">
    <source>
        <dbReference type="Proteomes" id="UP000094714"/>
    </source>
</evidence>
<evidence type="ECO:0000313" key="4">
    <source>
        <dbReference type="EMBL" id="GIC71469.1"/>
    </source>
</evidence>
<dbReference type="Gene3D" id="3.50.4.20">
    <property type="match status" value="1"/>
</dbReference>
<dbReference type="Proteomes" id="UP000185427">
    <property type="component" value="Chromosome"/>
</dbReference>
<feature type="region of interest" description="Disordered" evidence="1">
    <location>
        <begin position="123"/>
        <end position="178"/>
    </location>
</feature>
<proteinExistence type="predicted"/>
<sequence length="178" mass="20984">MNRARIQELIEQRMSQRKGLYQVTLQDATHFTLNGHPYLLKKNYREAFNGDSLADRFSPLLTKYDYIVGDWGYDQLRLRGFYAKPGQGEEEQGVGCINDYLMEECNFGCPYFIIQNLEVAHPKRPRKPRTRRRGRAEISEEKKPLKEPALSKRRHQEVRRVKGKGNRTKLVVRTRKDD</sequence>
<evidence type="ECO:0000313" key="9">
    <source>
        <dbReference type="Proteomes" id="UP000185427"/>
    </source>
</evidence>
<accession>A0A0F4HBY1</accession>
<dbReference type="InterPro" id="IPR038141">
    <property type="entry name" value="YutD-like_sf"/>
</dbReference>
<feature type="compositionally biased region" description="Basic residues" evidence="1">
    <location>
        <begin position="151"/>
        <end position="178"/>
    </location>
</feature>
<dbReference type="RefSeq" id="WP_003686077.1">
    <property type="nucleotide sequence ID" value="NZ_AP024320.1"/>
</dbReference>
<reference evidence="5 10" key="3">
    <citation type="submission" date="2019-10" db="EMBL/GenBank/DDBJ databases">
        <title>Genome Sequencing and assembly of Lactobacillus fermentum I2, a lactic acid bacteria.</title>
        <authorList>
            <person name="Lopes L.S."/>
            <person name="Persinoti G.F."/>
            <person name="Riano-Pachon D.M."/>
            <person name="Labate C.A."/>
        </authorList>
    </citation>
    <scope>NUCLEOTIDE SEQUENCE [LARGE SCALE GENOMIC DNA]</scope>
    <source>
        <strain evidence="5 10">I2</strain>
    </source>
</reference>
<evidence type="ECO:0000313" key="11">
    <source>
        <dbReference type="Proteomes" id="UP000503169"/>
    </source>
</evidence>
<dbReference type="OrthoDB" id="1650379at2"/>
<dbReference type="Proteomes" id="UP001218104">
    <property type="component" value="Chromosome"/>
</dbReference>